<dbReference type="Gene3D" id="3.30.160.60">
    <property type="entry name" value="Classic Zinc Finger"/>
    <property type="match status" value="2"/>
</dbReference>
<gene>
    <name evidence="6" type="ORF">OCBIM_22021946mg</name>
</gene>
<keyword evidence="2 4" id="KW-0863">Zinc-finger</keyword>
<dbReference type="InterPro" id="IPR036236">
    <property type="entry name" value="Znf_C2H2_sf"/>
</dbReference>
<dbReference type="InterPro" id="IPR013087">
    <property type="entry name" value="Znf_C2H2_type"/>
</dbReference>
<evidence type="ECO:0000256" key="4">
    <source>
        <dbReference type="PROSITE-ProRule" id="PRU00042"/>
    </source>
</evidence>
<sequence>TCHLIQCKCTHTGVNHHLPKHKRIHTGEKPYDCNICGKSFFVNHHLPEHKCIHRG</sequence>
<evidence type="ECO:0000313" key="6">
    <source>
        <dbReference type="EMBL" id="KOF62760.1"/>
    </source>
</evidence>
<dbReference type="PROSITE" id="PS00028">
    <property type="entry name" value="ZINC_FINGER_C2H2_1"/>
    <property type="match status" value="1"/>
</dbReference>
<name>A0A0L8FGG4_OCTBM</name>
<feature type="non-terminal residue" evidence="6">
    <location>
        <position position="1"/>
    </location>
</feature>
<evidence type="ECO:0000259" key="5">
    <source>
        <dbReference type="PROSITE" id="PS50157"/>
    </source>
</evidence>
<dbReference type="PROSITE" id="PS50157">
    <property type="entry name" value="ZINC_FINGER_C2H2_2"/>
    <property type="match status" value="1"/>
</dbReference>
<keyword evidence="3" id="KW-0862">Zinc</keyword>
<feature type="domain" description="C2H2-type" evidence="5">
    <location>
        <begin position="31"/>
        <end position="55"/>
    </location>
</feature>
<dbReference type="SUPFAM" id="SSF57667">
    <property type="entry name" value="beta-beta-alpha zinc fingers"/>
    <property type="match status" value="1"/>
</dbReference>
<dbReference type="EMBL" id="KQ432446">
    <property type="protein sequence ID" value="KOF62760.1"/>
    <property type="molecule type" value="Genomic_DNA"/>
</dbReference>
<evidence type="ECO:0000256" key="1">
    <source>
        <dbReference type="ARBA" id="ARBA00022723"/>
    </source>
</evidence>
<dbReference type="GO" id="GO:0008270">
    <property type="term" value="F:zinc ion binding"/>
    <property type="evidence" value="ECO:0007669"/>
    <property type="project" value="UniProtKB-KW"/>
</dbReference>
<evidence type="ECO:0000256" key="3">
    <source>
        <dbReference type="ARBA" id="ARBA00022833"/>
    </source>
</evidence>
<proteinExistence type="predicted"/>
<accession>A0A0L8FGG4</accession>
<protein>
    <recommendedName>
        <fullName evidence="5">C2H2-type domain-containing protein</fullName>
    </recommendedName>
</protein>
<reference evidence="6" key="1">
    <citation type="submission" date="2015-07" db="EMBL/GenBank/DDBJ databases">
        <title>MeaNS - Measles Nucleotide Surveillance Program.</title>
        <authorList>
            <person name="Tran T."/>
            <person name="Druce J."/>
        </authorList>
    </citation>
    <scope>NUCLEOTIDE SEQUENCE</scope>
    <source>
        <strain evidence="6">UCB-OBI-ISO-001</strain>
        <tissue evidence="6">Gonad</tissue>
    </source>
</reference>
<evidence type="ECO:0000256" key="2">
    <source>
        <dbReference type="ARBA" id="ARBA00022771"/>
    </source>
</evidence>
<dbReference type="AlphaFoldDB" id="A0A0L8FGG4"/>
<organism evidence="6">
    <name type="scientific">Octopus bimaculoides</name>
    <name type="common">California two-spotted octopus</name>
    <dbReference type="NCBI Taxonomy" id="37653"/>
    <lineage>
        <taxon>Eukaryota</taxon>
        <taxon>Metazoa</taxon>
        <taxon>Spiralia</taxon>
        <taxon>Lophotrochozoa</taxon>
        <taxon>Mollusca</taxon>
        <taxon>Cephalopoda</taxon>
        <taxon>Coleoidea</taxon>
        <taxon>Octopodiformes</taxon>
        <taxon>Octopoda</taxon>
        <taxon>Incirrata</taxon>
        <taxon>Octopodidae</taxon>
        <taxon>Octopus</taxon>
    </lineage>
</organism>
<keyword evidence="1" id="KW-0479">Metal-binding</keyword>
<dbReference type="FunFam" id="3.30.160.60:FF:002343">
    <property type="entry name" value="Zinc finger protein 33A"/>
    <property type="match status" value="1"/>
</dbReference>